<dbReference type="PROSITE" id="PS50075">
    <property type="entry name" value="CARRIER"/>
    <property type="match status" value="1"/>
</dbReference>
<dbReference type="PANTHER" id="PTHR45527:SF1">
    <property type="entry name" value="FATTY ACID SYNTHASE"/>
    <property type="match status" value="1"/>
</dbReference>
<keyword evidence="4" id="KW-1185">Reference proteome</keyword>
<dbReference type="CDD" id="cd05930">
    <property type="entry name" value="A_NRPS"/>
    <property type="match status" value="1"/>
</dbReference>
<feature type="domain" description="Carrier" evidence="2">
    <location>
        <begin position="980"/>
        <end position="1055"/>
    </location>
</feature>
<dbReference type="Gene3D" id="3.30.559.30">
    <property type="entry name" value="Nonribosomal peptide synthetase, condensation domain"/>
    <property type="match status" value="1"/>
</dbReference>
<comment type="cofactor">
    <cofactor evidence="1">
        <name>pantetheine 4'-phosphate</name>
        <dbReference type="ChEBI" id="CHEBI:47942"/>
    </cofactor>
</comment>
<dbReference type="SUPFAM" id="SSF47336">
    <property type="entry name" value="ACP-like"/>
    <property type="match status" value="1"/>
</dbReference>
<dbReference type="InterPro" id="IPR020845">
    <property type="entry name" value="AMP-binding_CS"/>
</dbReference>
<dbReference type="InterPro" id="IPR009081">
    <property type="entry name" value="PP-bd_ACP"/>
</dbReference>
<comment type="caution">
    <text evidence="3">The sequence shown here is derived from an EMBL/GenBank/DDBJ whole genome shotgun (WGS) entry which is preliminary data.</text>
</comment>
<dbReference type="PANTHER" id="PTHR45527">
    <property type="entry name" value="NONRIBOSOMAL PEPTIDE SYNTHETASE"/>
    <property type="match status" value="1"/>
</dbReference>
<dbReference type="Gene3D" id="3.40.50.12780">
    <property type="entry name" value="N-terminal domain of ligase-like"/>
    <property type="match status" value="1"/>
</dbReference>
<evidence type="ECO:0000256" key="1">
    <source>
        <dbReference type="ARBA" id="ARBA00001957"/>
    </source>
</evidence>
<dbReference type="Gene3D" id="1.10.1200.10">
    <property type="entry name" value="ACP-like"/>
    <property type="match status" value="1"/>
</dbReference>
<dbReference type="EMBL" id="JAVRFL010000004">
    <property type="protein sequence ID" value="MDT0528306.1"/>
    <property type="molecule type" value="Genomic_DNA"/>
</dbReference>
<dbReference type="SUPFAM" id="SSF56801">
    <property type="entry name" value="Acetyl-CoA synthetase-like"/>
    <property type="match status" value="1"/>
</dbReference>
<dbReference type="Gene3D" id="3.30.559.10">
    <property type="entry name" value="Chloramphenicol acetyltransferase-like domain"/>
    <property type="match status" value="1"/>
</dbReference>
<dbReference type="InterPro" id="IPR036736">
    <property type="entry name" value="ACP-like_sf"/>
</dbReference>
<dbReference type="InterPro" id="IPR010071">
    <property type="entry name" value="AA_adenyl_dom"/>
</dbReference>
<dbReference type="Proteomes" id="UP001180973">
    <property type="component" value="Unassembled WGS sequence"/>
</dbReference>
<dbReference type="InterPro" id="IPR042099">
    <property type="entry name" value="ANL_N_sf"/>
</dbReference>
<dbReference type="InterPro" id="IPR023213">
    <property type="entry name" value="CAT-like_dom_sf"/>
</dbReference>
<accession>A0ABU2WR16</accession>
<dbReference type="RefSeq" id="WP_311410620.1">
    <property type="nucleotide sequence ID" value="NZ_JAVRFL010000004.1"/>
</dbReference>
<dbReference type="NCBIfam" id="TIGR01733">
    <property type="entry name" value="AA-adenyl-dom"/>
    <property type="match status" value="1"/>
</dbReference>
<gene>
    <name evidence="3" type="ORF">RM555_04760</name>
</gene>
<name>A0ABU2WR16_9ACTN</name>
<dbReference type="Gene3D" id="3.30.300.30">
    <property type="match status" value="1"/>
</dbReference>
<evidence type="ECO:0000259" key="2">
    <source>
        <dbReference type="PROSITE" id="PS50075"/>
    </source>
</evidence>
<dbReference type="Pfam" id="PF00501">
    <property type="entry name" value="AMP-binding"/>
    <property type="match status" value="1"/>
</dbReference>
<protein>
    <submittedName>
        <fullName evidence="3">Amino acid adenylation domain-containing protein</fullName>
    </submittedName>
</protein>
<dbReference type="InterPro" id="IPR001242">
    <property type="entry name" value="Condensation_dom"/>
</dbReference>
<dbReference type="SUPFAM" id="SSF52777">
    <property type="entry name" value="CoA-dependent acyltransferases"/>
    <property type="match status" value="2"/>
</dbReference>
<evidence type="ECO:0000313" key="4">
    <source>
        <dbReference type="Proteomes" id="UP001180973"/>
    </source>
</evidence>
<organism evidence="3 4">
    <name type="scientific">Micromonospora reichwaldensis</name>
    <dbReference type="NCBI Taxonomy" id="3075516"/>
    <lineage>
        <taxon>Bacteria</taxon>
        <taxon>Bacillati</taxon>
        <taxon>Actinomycetota</taxon>
        <taxon>Actinomycetes</taxon>
        <taxon>Micromonosporales</taxon>
        <taxon>Micromonosporaceae</taxon>
        <taxon>Micromonospora</taxon>
    </lineage>
</organism>
<dbReference type="InterPro" id="IPR000873">
    <property type="entry name" value="AMP-dep_synth/lig_dom"/>
</dbReference>
<evidence type="ECO:0000313" key="3">
    <source>
        <dbReference type="EMBL" id="MDT0528306.1"/>
    </source>
</evidence>
<dbReference type="InterPro" id="IPR045851">
    <property type="entry name" value="AMP-bd_C_sf"/>
</dbReference>
<reference evidence="3" key="1">
    <citation type="submission" date="2023-09" db="EMBL/GenBank/DDBJ databases">
        <title>30 novel species of actinomycetes from the DSMZ collection.</title>
        <authorList>
            <person name="Nouioui I."/>
        </authorList>
    </citation>
    <scope>NUCLEOTIDE SEQUENCE</scope>
    <source>
        <strain evidence="3">DSM 115977</strain>
    </source>
</reference>
<proteinExistence type="predicted"/>
<sequence length="1064" mass="115483">MTTTAGTEPATDTGPVRLPITESQKGLLVVNERSPGRAVYNQLVRFDIDPSIPDETIERALATVVAVQPAMRQVFGLLPEMHARLTPPPGPEDFPLERVTAQLRDFEEAVGAAQRRIGRPEFDLANGPAYRFAVVRCVDEPRVAVLLCDHHIILDGVSMGPLVRDLQEALSGRLAGAEAEQRRVAREKAFVKELAAQNRTATSDRVVDRSREWAARLREVPPLVLAPLPGRAAQTEFTGDRVSWYLSAAETAALSETCRRLEISPFVFFSGIYGTVLARHGNVSSVLVGSPFMARRTIGAFDLGGFFVNTLPVTVDVEWSRTVDEHLGKVVRESIDFCRANVDVTFNRLVADVRPDRSSNRNPLFSAMLAMQDTFTPEPGGAVLRVLEPGNGTAKFDLWLGATPVDGRWLLELEYDRQLIAPVVADGLLTSLRDAVRGAVRDGSQRLGDLFADASAAASVRSDGWTSPLTGDTPWDWVTAAARQRPDAPAIEDPTRRLDYRQLLAEAERISAGLAAHGVGPRAVVGLAATTLCDTVTAILAILRRGAAYLPLDPGLPAERLEYMVRRAGCEFVVGEALVPDVPTVAVADLAATTEPVPDPLADPDAPIYVMYTSGSTGQPKGVQMGHRPLANLTSWQIAALGMDAETRFLQYAPLGFDVSFQEILPTLAAGGTVVSREPADRRMFTAVLSRIARTEVTHVYLPVAALRPLVQTAASRGTRLPALRYLCVSGEQLIVDDEIRDFFLAHPHCTLVNLYGPTETHAVTSHRLSYRDAVWPTHVPIGQPYPRVSAYVVDATGHLAPPGVAGELLLGGDCPADGYINDPEITAERFVPDRFSGAPDATMYRTGDLVVRDDRGDLVFLGRMDTQVKIRGYRIELGEIEAVANQVDGVRQSVAVVRGAGADRELGLFVRPDTDSTVDPEQVRQRLTTALPVYMRPLWIFPVDRVPTTPTGKTDRDALLRLADELLVEQQSADSTEVAYADDLERELAGLWGGVLDVEGIRPDRPLIEYGAHSLNIFTTLAEVQERYGVAVPLVDFFAAPTVATLAGLVRTGRGGDDAAVTP</sequence>
<dbReference type="Pfam" id="PF00550">
    <property type="entry name" value="PP-binding"/>
    <property type="match status" value="1"/>
</dbReference>
<dbReference type="Pfam" id="PF00668">
    <property type="entry name" value="Condensation"/>
    <property type="match status" value="1"/>
</dbReference>
<dbReference type="PROSITE" id="PS00455">
    <property type="entry name" value="AMP_BINDING"/>
    <property type="match status" value="1"/>
</dbReference>